<feature type="chain" id="PRO_5004573792" description="Leucine-binding protein domain-containing protein" evidence="3">
    <location>
        <begin position="34"/>
        <end position="448"/>
    </location>
</feature>
<feature type="domain" description="Leucine-binding protein" evidence="4">
    <location>
        <begin position="38"/>
        <end position="405"/>
    </location>
</feature>
<accession>T0AMQ5</accession>
<evidence type="ECO:0000256" key="3">
    <source>
        <dbReference type="SAM" id="SignalP"/>
    </source>
</evidence>
<dbReference type="STRING" id="1348657.M622_07525"/>
<dbReference type="CDD" id="cd06334">
    <property type="entry name" value="PBP1_ABC_ligand_binding-like"/>
    <property type="match status" value="1"/>
</dbReference>
<organism evidence="5 6">
    <name type="scientific">Thauera terpenica 58Eu</name>
    <dbReference type="NCBI Taxonomy" id="1348657"/>
    <lineage>
        <taxon>Bacteria</taxon>
        <taxon>Pseudomonadati</taxon>
        <taxon>Pseudomonadota</taxon>
        <taxon>Betaproteobacteria</taxon>
        <taxon>Rhodocyclales</taxon>
        <taxon>Zoogloeaceae</taxon>
        <taxon>Thauera</taxon>
    </lineage>
</organism>
<dbReference type="PANTHER" id="PTHR47235">
    <property type="entry name" value="BLR6548 PROTEIN"/>
    <property type="match status" value="1"/>
</dbReference>
<reference evidence="5 6" key="1">
    <citation type="submission" date="2013-06" db="EMBL/GenBank/DDBJ databases">
        <title>Draft genome sequence of Thauera terpenica.</title>
        <authorList>
            <person name="Liu B."/>
            <person name="Frostegard A.H."/>
            <person name="Shapleigh J.P."/>
        </authorList>
    </citation>
    <scope>NUCLEOTIDE SEQUENCE [LARGE SCALE GENOMIC DNA]</scope>
    <source>
        <strain evidence="5 6">58Eu</strain>
    </source>
</reference>
<dbReference type="Gene3D" id="3.40.50.2300">
    <property type="match status" value="2"/>
</dbReference>
<keyword evidence="2 3" id="KW-0732">Signal</keyword>
<dbReference type="EMBL" id="ATJV01000103">
    <property type="protein sequence ID" value="EPZ14099.1"/>
    <property type="molecule type" value="Genomic_DNA"/>
</dbReference>
<dbReference type="PATRIC" id="fig|1348657.5.peg.3524"/>
<dbReference type="PANTHER" id="PTHR47235:SF1">
    <property type="entry name" value="BLR6548 PROTEIN"/>
    <property type="match status" value="1"/>
</dbReference>
<name>T0AMQ5_9RHOO</name>
<keyword evidence="6" id="KW-1185">Reference proteome</keyword>
<evidence type="ECO:0000313" key="6">
    <source>
        <dbReference type="Proteomes" id="UP000015455"/>
    </source>
</evidence>
<dbReference type="SUPFAM" id="SSF53822">
    <property type="entry name" value="Periplasmic binding protein-like I"/>
    <property type="match status" value="1"/>
</dbReference>
<feature type="signal peptide" evidence="3">
    <location>
        <begin position="1"/>
        <end position="33"/>
    </location>
</feature>
<evidence type="ECO:0000256" key="1">
    <source>
        <dbReference type="ARBA" id="ARBA00010062"/>
    </source>
</evidence>
<gene>
    <name evidence="5" type="ORF">M622_07525</name>
</gene>
<dbReference type="InterPro" id="IPR028082">
    <property type="entry name" value="Peripla_BP_I"/>
</dbReference>
<sequence>MKTMNTKFAHGIRGLAVAGTMAFALTAPSIAAAQSEQFIPLLVYRTGSFAPLGIPWANGKLDYLKMINERDGGINGVKMVYEECETAYNTDRGVECYERLKTKGGGGSLFDTQSTGITYAVMDKAPLDKVPVMTMGYGRSDSADGSVFPWSFPLLGTYWTASDIIVQDIAKKMGGVDKLKGKKLALVYHDSPYGKEPITALQALARKHGFELMLLPVIAPGVEQKSTWLQIRQQRPEYVILWAAGIMTPTSIREAQATGFPREKIYGIWWAGSESDVRDLGATAKGYNAIAIQGSADYGKAHDDILKYVYDKNQGSADSRAEVGTVAHTRGMMIQMLTVEAIRTAQEKYGKGKAVTPEQVRWGLENLDISQARLDELGFGNLMRPVKTSCADHMGSSWARIITWNGDKYETTSDWYEADMSVIDPLVKAGADKYAKEKGITPRDCSKE</sequence>
<dbReference type="InterPro" id="IPR028081">
    <property type="entry name" value="Leu-bd"/>
</dbReference>
<dbReference type="Pfam" id="PF13458">
    <property type="entry name" value="Peripla_BP_6"/>
    <property type="match status" value="1"/>
</dbReference>
<protein>
    <recommendedName>
        <fullName evidence="4">Leucine-binding protein domain-containing protein</fullName>
    </recommendedName>
</protein>
<dbReference type="AlphaFoldDB" id="T0AMQ5"/>
<comment type="caution">
    <text evidence="5">The sequence shown here is derived from an EMBL/GenBank/DDBJ whole genome shotgun (WGS) entry which is preliminary data.</text>
</comment>
<dbReference type="Proteomes" id="UP000015455">
    <property type="component" value="Unassembled WGS sequence"/>
</dbReference>
<evidence type="ECO:0000256" key="2">
    <source>
        <dbReference type="ARBA" id="ARBA00022729"/>
    </source>
</evidence>
<evidence type="ECO:0000313" key="5">
    <source>
        <dbReference type="EMBL" id="EPZ14099.1"/>
    </source>
</evidence>
<dbReference type="eggNOG" id="COG0683">
    <property type="taxonomic scope" value="Bacteria"/>
</dbReference>
<proteinExistence type="inferred from homology"/>
<evidence type="ECO:0000259" key="4">
    <source>
        <dbReference type="Pfam" id="PF13458"/>
    </source>
</evidence>
<comment type="similarity">
    <text evidence="1">Belongs to the leucine-binding protein family.</text>
</comment>